<feature type="transmembrane region" description="Helical" evidence="6">
    <location>
        <begin position="7"/>
        <end position="25"/>
    </location>
</feature>
<dbReference type="RefSeq" id="WP_052635984.1">
    <property type="nucleotide sequence ID" value="NZ_FSRH01000008.1"/>
</dbReference>
<dbReference type="InterPro" id="IPR051461">
    <property type="entry name" value="UPF0750_membrane"/>
</dbReference>
<evidence type="ECO:0000256" key="4">
    <source>
        <dbReference type="ARBA" id="ARBA00022989"/>
    </source>
</evidence>
<dbReference type="PANTHER" id="PTHR33545:SF9">
    <property type="entry name" value="UPF0750 MEMBRANE PROTEIN YITE"/>
    <property type="match status" value="1"/>
</dbReference>
<feature type="transmembrane region" description="Helical" evidence="6">
    <location>
        <begin position="107"/>
        <end position="126"/>
    </location>
</feature>
<keyword evidence="5 6" id="KW-0472">Membrane</keyword>
<dbReference type="OrthoDB" id="9779786at2"/>
<feature type="transmembrane region" description="Helical" evidence="6">
    <location>
        <begin position="31"/>
        <end position="49"/>
    </location>
</feature>
<evidence type="ECO:0000259" key="7">
    <source>
        <dbReference type="Pfam" id="PF10035"/>
    </source>
</evidence>
<dbReference type="GO" id="GO:0005886">
    <property type="term" value="C:plasma membrane"/>
    <property type="evidence" value="ECO:0007669"/>
    <property type="project" value="UniProtKB-SubCell"/>
</dbReference>
<dbReference type="EMBL" id="JJMM01000008">
    <property type="protein sequence ID" value="KDR95874.1"/>
    <property type="molecule type" value="Genomic_DNA"/>
</dbReference>
<reference evidence="8 9" key="1">
    <citation type="submission" date="2014-03" db="EMBL/GenBank/DDBJ databases">
        <title>Genome sequence of Clostridium litorale W6, DSM 5388.</title>
        <authorList>
            <person name="Poehlein A."/>
            <person name="Jagirdar A."/>
            <person name="Khonsari B."/>
            <person name="Chibani C.M."/>
            <person name="Gutierrez Gutierrez D.A."/>
            <person name="Davydova E."/>
            <person name="Alghaithi H.S."/>
            <person name="Nair K.P."/>
            <person name="Dhamotharan K."/>
            <person name="Chandran L."/>
            <person name="G W."/>
            <person name="Daniel R."/>
        </authorList>
    </citation>
    <scope>NUCLEOTIDE SEQUENCE [LARGE SCALE GENOMIC DNA]</scope>
    <source>
        <strain evidence="8 9">W6</strain>
    </source>
</reference>
<dbReference type="AlphaFoldDB" id="A0A069RFQ2"/>
<keyword evidence="3 6" id="KW-0812">Transmembrane</keyword>
<evidence type="ECO:0000256" key="6">
    <source>
        <dbReference type="SAM" id="Phobius"/>
    </source>
</evidence>
<evidence type="ECO:0000256" key="1">
    <source>
        <dbReference type="ARBA" id="ARBA00004651"/>
    </source>
</evidence>
<sequence length="290" mass="31593">MKDNIKELGLLVLSAFLLAAGVYYFLAPNEIAAGGTTGIAIIITNYFPNANIGILMMIMDVILYSVGFLLIGPVFGIKTMFCSFTTSFFVFIMQKYFPISTPISSDILVQLIFGICMCGIGMAIAFDREASTGGLDIAVKIINKFFKVKMAHAVFMVDTFIILGAVTAFGIEKGLYALLGVFMLCVTINIIMEKLRLYQQVILSSSKVEAARDYIANVLGGKVSIYYAKDGCSDCENAIIMAVLKSRDFLELKNYMSSIDPDSFITAHNINEVCGNAYLGAGNMGERKTA</sequence>
<keyword evidence="4 6" id="KW-1133">Transmembrane helix</keyword>
<evidence type="ECO:0000256" key="2">
    <source>
        <dbReference type="ARBA" id="ARBA00022475"/>
    </source>
</evidence>
<evidence type="ECO:0000256" key="3">
    <source>
        <dbReference type="ARBA" id="ARBA00022692"/>
    </source>
</evidence>
<feature type="transmembrane region" description="Helical" evidence="6">
    <location>
        <begin position="175"/>
        <end position="192"/>
    </location>
</feature>
<dbReference type="InterPro" id="IPR019264">
    <property type="entry name" value="DUF2179"/>
</dbReference>
<dbReference type="Gene3D" id="3.30.70.120">
    <property type="match status" value="1"/>
</dbReference>
<evidence type="ECO:0000256" key="5">
    <source>
        <dbReference type="ARBA" id="ARBA00023136"/>
    </source>
</evidence>
<comment type="subcellular location">
    <subcellularLocation>
        <location evidence="1">Cell membrane</location>
        <topology evidence="1">Multi-pass membrane protein</topology>
    </subcellularLocation>
</comment>
<dbReference type="Pfam" id="PF10035">
    <property type="entry name" value="DUF2179"/>
    <property type="match status" value="1"/>
</dbReference>
<proteinExistence type="predicted"/>
<evidence type="ECO:0000313" key="9">
    <source>
        <dbReference type="Proteomes" id="UP000027946"/>
    </source>
</evidence>
<dbReference type="eggNOG" id="COG1284">
    <property type="taxonomic scope" value="Bacteria"/>
</dbReference>
<name>A0A069RFQ2_PEPLI</name>
<keyword evidence="2" id="KW-1003">Cell membrane</keyword>
<feature type="transmembrane region" description="Helical" evidence="6">
    <location>
        <begin position="150"/>
        <end position="169"/>
    </location>
</feature>
<protein>
    <submittedName>
        <fullName evidence="8">Membrane family protein</fullName>
    </submittedName>
</protein>
<evidence type="ECO:0000313" key="8">
    <source>
        <dbReference type="EMBL" id="KDR95874.1"/>
    </source>
</evidence>
<dbReference type="InterPro" id="IPR003740">
    <property type="entry name" value="YitT"/>
</dbReference>
<dbReference type="Pfam" id="PF02588">
    <property type="entry name" value="YitT_membrane"/>
    <property type="match status" value="1"/>
</dbReference>
<gene>
    <name evidence="8" type="ORF">CLIT_8c00430</name>
</gene>
<dbReference type="STRING" id="1121324.CLIT_8c00430"/>
<keyword evidence="9" id="KW-1185">Reference proteome</keyword>
<feature type="domain" description="DUF2179" evidence="7">
    <location>
        <begin position="223"/>
        <end position="275"/>
    </location>
</feature>
<dbReference type="PANTHER" id="PTHR33545">
    <property type="entry name" value="UPF0750 MEMBRANE PROTEIN YITT-RELATED"/>
    <property type="match status" value="1"/>
</dbReference>
<dbReference type="Proteomes" id="UP000027946">
    <property type="component" value="Unassembled WGS sequence"/>
</dbReference>
<organism evidence="8 9">
    <name type="scientific">Peptoclostridium litorale DSM 5388</name>
    <dbReference type="NCBI Taxonomy" id="1121324"/>
    <lineage>
        <taxon>Bacteria</taxon>
        <taxon>Bacillati</taxon>
        <taxon>Bacillota</taxon>
        <taxon>Clostridia</taxon>
        <taxon>Peptostreptococcales</taxon>
        <taxon>Peptoclostridiaceae</taxon>
        <taxon>Peptoclostridium</taxon>
    </lineage>
</organism>
<dbReference type="PIRSF" id="PIRSF006483">
    <property type="entry name" value="Membrane_protein_YitT"/>
    <property type="match status" value="1"/>
</dbReference>
<accession>A0A069RFQ2</accession>
<comment type="caution">
    <text evidence="8">The sequence shown here is derived from an EMBL/GenBank/DDBJ whole genome shotgun (WGS) entry which is preliminary data.</text>
</comment>
<dbReference type="InterPro" id="IPR015867">
    <property type="entry name" value="N-reg_PII/ATP_PRibTrfase_C"/>
</dbReference>
<feature type="transmembrane region" description="Helical" evidence="6">
    <location>
        <begin position="61"/>
        <end position="92"/>
    </location>
</feature>